<organism evidence="1 2">
    <name type="scientific">Thiothrix nivea (strain ATCC 35100 / DSM 5205 / JP2)</name>
    <dbReference type="NCBI Taxonomy" id="870187"/>
    <lineage>
        <taxon>Bacteria</taxon>
        <taxon>Pseudomonadati</taxon>
        <taxon>Pseudomonadota</taxon>
        <taxon>Gammaproteobacteria</taxon>
        <taxon>Thiotrichales</taxon>
        <taxon>Thiotrichaceae</taxon>
        <taxon>Thiothrix</taxon>
    </lineage>
</organism>
<dbReference type="AlphaFoldDB" id="A0A656HH33"/>
<reference evidence="2" key="1">
    <citation type="journal article" date="2011" name="Stand. Genomic Sci.">
        <title>Genome sequence of the filamentous, gliding Thiothrix nivea neotype strain (JP2(T)).</title>
        <authorList>
            <person name="Lapidus A."/>
            <person name="Nolan M."/>
            <person name="Lucas S."/>
            <person name="Glavina Del Rio T."/>
            <person name="Tice H."/>
            <person name="Cheng J.F."/>
            <person name="Tapia R."/>
            <person name="Han C."/>
            <person name="Goodwin L."/>
            <person name="Pitluck S."/>
            <person name="Liolios K."/>
            <person name="Pagani I."/>
            <person name="Ivanova N."/>
            <person name="Huntemann M."/>
            <person name="Mavromatis K."/>
            <person name="Mikhailova N."/>
            <person name="Pati A."/>
            <person name="Chen A."/>
            <person name="Palaniappan K."/>
            <person name="Land M."/>
            <person name="Brambilla E.M."/>
            <person name="Rohde M."/>
            <person name="Abt B."/>
            <person name="Verbarg S."/>
            <person name="Goker M."/>
            <person name="Bristow J."/>
            <person name="Eisen J.A."/>
            <person name="Markowitz V."/>
            <person name="Hugenholtz P."/>
            <person name="Kyrpides N.C."/>
            <person name="Klenk H.P."/>
            <person name="Woyke T."/>
        </authorList>
    </citation>
    <scope>NUCLEOTIDE SEQUENCE [LARGE SCALE GENOMIC DNA]</scope>
    <source>
        <strain evidence="2">ATCC 35100 / DSM 5205 / JP2</strain>
    </source>
</reference>
<sequence length="32" mass="3826" precursor="true">MMYLFSQLFFWLLLAFIFGLVMGWFSNSGNED</sequence>
<keyword evidence="2" id="KW-1185">Reference proteome</keyword>
<dbReference type="EMBL" id="JH651384">
    <property type="protein sequence ID" value="EIJ36331.1"/>
    <property type="molecule type" value="Genomic_DNA"/>
</dbReference>
<accession>A0A656HH33</accession>
<evidence type="ECO:0000313" key="1">
    <source>
        <dbReference type="EMBL" id="EIJ36331.1"/>
    </source>
</evidence>
<name>A0A656HH33_THINJ</name>
<evidence type="ECO:0000313" key="2">
    <source>
        <dbReference type="Proteomes" id="UP000005317"/>
    </source>
</evidence>
<gene>
    <name evidence="1" type="ORF">Thini_3830</name>
</gene>
<protein>
    <submittedName>
        <fullName evidence="1">Uncharacterized protein</fullName>
    </submittedName>
</protein>
<proteinExistence type="predicted"/>
<dbReference type="Proteomes" id="UP000005317">
    <property type="component" value="Unassembled WGS sequence"/>
</dbReference>